<reference evidence="3" key="1">
    <citation type="submission" date="2015-07" db="EMBL/GenBank/DDBJ databases">
        <title>Discovery of a poly(ethylene terephthalate assimilation.</title>
        <authorList>
            <person name="Yoshida S."/>
            <person name="Hiraga K."/>
            <person name="Takehana T."/>
            <person name="Taniguchi I."/>
            <person name="Yamaji H."/>
            <person name="Maeda Y."/>
            <person name="Toyohara K."/>
            <person name="Miyamoto K."/>
            <person name="Kimura Y."/>
            <person name="Oda K."/>
        </authorList>
    </citation>
    <scope>NUCLEOTIDE SEQUENCE [LARGE SCALE GENOMIC DNA]</scope>
    <source>
        <strain evidence="3">NBRC 110686 / TISTR 2288 / 201-F6</strain>
    </source>
</reference>
<evidence type="ECO:0000313" key="3">
    <source>
        <dbReference type="Proteomes" id="UP000037660"/>
    </source>
</evidence>
<sequence length="243" mass="25716">MMISNSSDRCDRLSTGLAQALAGALSLAALALLPGCAFNRIPQAAPTQPSGAQAVVVEGRLNHVIDGRLQAPYGRAGSGWPVPRFTAARLQDGSAWMSPEVSAADGGFRWALPPGDYLVTQIGIGQIWDDTLQTWPRVLLCVPPATGPQAVHVGHLRMEGTRYDETRTLSTGTSYRARGIRWLPRVVDEAGPGGGPRRLMQVRPDLPTGDALAQALQQDREGLLERSCGPLAPAPTVGTQSPG</sequence>
<evidence type="ECO:0000256" key="1">
    <source>
        <dbReference type="SAM" id="MobiDB-lite"/>
    </source>
</evidence>
<organism evidence="2 3">
    <name type="scientific">Piscinibacter sakaiensis</name>
    <name type="common">Ideonella sakaiensis</name>
    <dbReference type="NCBI Taxonomy" id="1547922"/>
    <lineage>
        <taxon>Bacteria</taxon>
        <taxon>Pseudomonadati</taxon>
        <taxon>Pseudomonadota</taxon>
        <taxon>Betaproteobacteria</taxon>
        <taxon>Burkholderiales</taxon>
        <taxon>Sphaerotilaceae</taxon>
        <taxon>Piscinibacter</taxon>
    </lineage>
</organism>
<gene>
    <name evidence="2" type="ORF">ISF6_4817</name>
</gene>
<dbReference type="EMBL" id="BBYR01000073">
    <property type="protein sequence ID" value="GAP38359.1"/>
    <property type="molecule type" value="Genomic_DNA"/>
</dbReference>
<protein>
    <submittedName>
        <fullName evidence="2">Uncharacterized protein</fullName>
    </submittedName>
</protein>
<accession>A0A0K8P766</accession>
<name>A0A0K8P766_PISS1</name>
<dbReference type="AlphaFoldDB" id="A0A0K8P766"/>
<evidence type="ECO:0000313" key="2">
    <source>
        <dbReference type="EMBL" id="GAP38359.1"/>
    </source>
</evidence>
<keyword evidence="3" id="KW-1185">Reference proteome</keyword>
<comment type="caution">
    <text evidence="2">The sequence shown here is derived from an EMBL/GenBank/DDBJ whole genome shotgun (WGS) entry which is preliminary data.</text>
</comment>
<feature type="region of interest" description="Disordered" evidence="1">
    <location>
        <begin position="217"/>
        <end position="243"/>
    </location>
</feature>
<reference evidence="2 3" key="2">
    <citation type="journal article" date="2016" name="Science">
        <title>A bacterium that degrades and assimilates poly(ethylene terephthalate).</title>
        <authorList>
            <person name="Yoshida S."/>
            <person name="Hiraga K."/>
            <person name="Takehana T."/>
            <person name="Taniguchi I."/>
            <person name="Yamaji H."/>
            <person name="Maeda Y."/>
            <person name="Toyohara K."/>
            <person name="Miyamoto K."/>
            <person name="Kimura Y."/>
            <person name="Oda K."/>
        </authorList>
    </citation>
    <scope>NUCLEOTIDE SEQUENCE [LARGE SCALE GENOMIC DNA]</scope>
    <source>
        <strain evidence="3">NBRC 110686 / TISTR 2288 / 201-F6</strain>
    </source>
</reference>
<dbReference type="Proteomes" id="UP000037660">
    <property type="component" value="Unassembled WGS sequence"/>
</dbReference>
<proteinExistence type="predicted"/>
<dbReference type="STRING" id="1547922.ISF6_4817"/>